<dbReference type="InterPro" id="IPR002104">
    <property type="entry name" value="Integrase_catalytic"/>
</dbReference>
<dbReference type="PROSITE" id="PS51898">
    <property type="entry name" value="TYR_RECOMBINASE"/>
    <property type="match status" value="1"/>
</dbReference>
<evidence type="ECO:0000259" key="2">
    <source>
        <dbReference type="PROSITE" id="PS51898"/>
    </source>
</evidence>
<organism evidence="3 4">
    <name type="scientific">Parabacteroides faecis</name>
    <dbReference type="NCBI Taxonomy" id="1217282"/>
    <lineage>
        <taxon>Bacteria</taxon>
        <taxon>Pseudomonadati</taxon>
        <taxon>Bacteroidota</taxon>
        <taxon>Bacteroidia</taxon>
        <taxon>Bacteroidales</taxon>
        <taxon>Tannerellaceae</taxon>
        <taxon>Parabacteroides</taxon>
    </lineage>
</organism>
<evidence type="ECO:0000256" key="1">
    <source>
        <dbReference type="ARBA" id="ARBA00023172"/>
    </source>
</evidence>
<keyword evidence="4" id="KW-1185">Reference proteome</keyword>
<reference evidence="3 4" key="1">
    <citation type="submission" date="2020-08" db="EMBL/GenBank/DDBJ databases">
        <title>Genomic Encyclopedia of Type Strains, Phase IV (KMG-IV): sequencing the most valuable type-strain genomes for metagenomic binning, comparative biology and taxonomic classification.</title>
        <authorList>
            <person name="Goeker M."/>
        </authorList>
    </citation>
    <scope>NUCLEOTIDE SEQUENCE [LARGE SCALE GENOMIC DNA]</scope>
    <source>
        <strain evidence="3 4">DSM 102983</strain>
    </source>
</reference>
<dbReference type="RefSeq" id="WP_183671926.1">
    <property type="nucleotide sequence ID" value="NZ_BMPB01000014.1"/>
</dbReference>
<dbReference type="Proteomes" id="UP000533637">
    <property type="component" value="Unassembled WGS sequence"/>
</dbReference>
<dbReference type="Gene3D" id="1.10.443.10">
    <property type="entry name" value="Intergrase catalytic core"/>
    <property type="match status" value="1"/>
</dbReference>
<comment type="caution">
    <text evidence="3">The sequence shown here is derived from an EMBL/GenBank/DDBJ whole genome shotgun (WGS) entry which is preliminary data.</text>
</comment>
<protein>
    <submittedName>
        <fullName evidence="3">Integrase</fullName>
    </submittedName>
</protein>
<dbReference type="Pfam" id="PF00589">
    <property type="entry name" value="Phage_integrase"/>
    <property type="match status" value="1"/>
</dbReference>
<dbReference type="EMBL" id="JACHOC010000009">
    <property type="protein sequence ID" value="MBB4624147.1"/>
    <property type="molecule type" value="Genomic_DNA"/>
</dbReference>
<accession>A0ABR6KTB4</accession>
<proteinExistence type="predicted"/>
<dbReference type="InterPro" id="IPR013762">
    <property type="entry name" value="Integrase-like_cat_sf"/>
</dbReference>
<sequence>MNLMDICLLTYNDHYFNSEGKELMFVRKKTEATSESEIQIIIPIIPELEEILNHYASAPSKDSYVFPDLLKGETNPTNIKAIVKDLNADFGFRLKKAAKEVGISKPISMTYARHSFATNLTHAGVSERYISQAMGHSNKNVTGGYIAPFSPQKRVLFNSMLLTV</sequence>
<dbReference type="InterPro" id="IPR011010">
    <property type="entry name" value="DNA_brk_join_enz"/>
</dbReference>
<evidence type="ECO:0000313" key="4">
    <source>
        <dbReference type="Proteomes" id="UP000533637"/>
    </source>
</evidence>
<evidence type="ECO:0000313" key="3">
    <source>
        <dbReference type="EMBL" id="MBB4624147.1"/>
    </source>
</evidence>
<keyword evidence="1" id="KW-0233">DNA recombination</keyword>
<dbReference type="SUPFAM" id="SSF56349">
    <property type="entry name" value="DNA breaking-rejoining enzymes"/>
    <property type="match status" value="1"/>
</dbReference>
<gene>
    <name evidence="3" type="ORF">GGQ57_004075</name>
</gene>
<feature type="domain" description="Tyr recombinase" evidence="2">
    <location>
        <begin position="1"/>
        <end position="158"/>
    </location>
</feature>
<name>A0ABR6KTB4_9BACT</name>